<dbReference type="Proteomes" id="UP000322783">
    <property type="component" value="Unassembled WGS sequence"/>
</dbReference>
<keyword evidence="3" id="KW-1185">Reference proteome</keyword>
<dbReference type="AlphaFoldDB" id="A0A5D6WHZ4"/>
<dbReference type="InterPro" id="IPR012454">
    <property type="entry name" value="DUF1659"/>
</dbReference>
<evidence type="ECO:0000313" key="3">
    <source>
        <dbReference type="Proteomes" id="UP000322783"/>
    </source>
</evidence>
<evidence type="ECO:0000313" key="2">
    <source>
        <dbReference type="EMBL" id="TYZ27693.1"/>
    </source>
</evidence>
<evidence type="ECO:0000259" key="1">
    <source>
        <dbReference type="Pfam" id="PF07872"/>
    </source>
</evidence>
<organism evidence="2 3">
    <name type="scientific">Selenomonas caprae</name>
    <dbReference type="NCBI Taxonomy" id="2606905"/>
    <lineage>
        <taxon>Bacteria</taxon>
        <taxon>Bacillati</taxon>
        <taxon>Bacillota</taxon>
        <taxon>Negativicutes</taxon>
        <taxon>Selenomonadales</taxon>
        <taxon>Selenomonadaceae</taxon>
        <taxon>Selenomonas</taxon>
    </lineage>
</organism>
<proteinExistence type="predicted"/>
<comment type="caution">
    <text evidence="2">The sequence shown here is derived from an EMBL/GenBank/DDBJ whole genome shotgun (WGS) entry which is preliminary data.</text>
</comment>
<dbReference type="EMBL" id="VTOZ01000023">
    <property type="protein sequence ID" value="TYZ27693.1"/>
    <property type="molecule type" value="Genomic_DNA"/>
</dbReference>
<sequence length="70" mass="7903">MRKKAASVLKIGCEYGYDEYGAHCRYLHFNVNPEANDKDLLEAVNAIVGMIYLPLHSVERLDSCELTKEG</sequence>
<dbReference type="Pfam" id="PF07872">
    <property type="entry name" value="DUF1659"/>
    <property type="match status" value="1"/>
</dbReference>
<name>A0A5D6WHZ4_9FIRM</name>
<accession>A0A5D6WHZ4</accession>
<protein>
    <recommendedName>
        <fullName evidence="1">DUF1659 domain-containing protein</fullName>
    </recommendedName>
</protein>
<dbReference type="RefSeq" id="WP_149189539.1">
    <property type="nucleotide sequence ID" value="NZ_VTOZ01000023.1"/>
</dbReference>
<feature type="domain" description="DUF1659" evidence="1">
    <location>
        <begin position="4"/>
        <end position="67"/>
    </location>
</feature>
<reference evidence="2 3" key="1">
    <citation type="submission" date="2019-08" db="EMBL/GenBank/DDBJ databases">
        <title>Selenomonas sp. mPRGC5 and Selenomonas sp. mPRGC8 isolated from ruminal fluid of dairy goat (Capra hircus).</title>
        <authorList>
            <person name="Poothong S."/>
            <person name="Nuengjamnong C."/>
            <person name="Tanasupawat S."/>
        </authorList>
    </citation>
    <scope>NUCLEOTIDE SEQUENCE [LARGE SCALE GENOMIC DNA]</scope>
    <source>
        <strain evidence="3">mPRGC8</strain>
    </source>
</reference>
<gene>
    <name evidence="2" type="ORF">FZ041_10645</name>
</gene>